<dbReference type="InterPro" id="IPR003593">
    <property type="entry name" value="AAA+_ATPase"/>
</dbReference>
<evidence type="ECO:0000313" key="6">
    <source>
        <dbReference type="EMBL" id="WOF22914.1"/>
    </source>
</evidence>
<dbReference type="Gene3D" id="3.40.50.300">
    <property type="entry name" value="P-loop containing nucleotide triphosphate hydrolases"/>
    <property type="match status" value="2"/>
</dbReference>
<evidence type="ECO:0000259" key="5">
    <source>
        <dbReference type="PROSITE" id="PS50893"/>
    </source>
</evidence>
<evidence type="ECO:0000313" key="7">
    <source>
        <dbReference type="Proteomes" id="UP001305498"/>
    </source>
</evidence>
<keyword evidence="3" id="KW-0547">Nucleotide-binding</keyword>
<dbReference type="RefSeq" id="WP_317139386.1">
    <property type="nucleotide sequence ID" value="NZ_CP118157.1"/>
</dbReference>
<dbReference type="Pfam" id="PF00005">
    <property type="entry name" value="ABC_tran"/>
    <property type="match status" value="2"/>
</dbReference>
<dbReference type="InterPro" id="IPR027417">
    <property type="entry name" value="P-loop_NTPase"/>
</dbReference>
<keyword evidence="7" id="KW-1185">Reference proteome</keyword>
<dbReference type="GO" id="GO:0005524">
    <property type="term" value="F:ATP binding"/>
    <property type="evidence" value="ECO:0007669"/>
    <property type="project" value="UniProtKB-KW"/>
</dbReference>
<evidence type="ECO:0000256" key="1">
    <source>
        <dbReference type="ARBA" id="ARBA00005417"/>
    </source>
</evidence>
<evidence type="ECO:0000256" key="3">
    <source>
        <dbReference type="ARBA" id="ARBA00022741"/>
    </source>
</evidence>
<organism evidence="6 7">
    <name type="scientific">Microbacterium betulae</name>
    <dbReference type="NCBI Taxonomy" id="2981139"/>
    <lineage>
        <taxon>Bacteria</taxon>
        <taxon>Bacillati</taxon>
        <taxon>Actinomycetota</taxon>
        <taxon>Actinomycetes</taxon>
        <taxon>Micrococcales</taxon>
        <taxon>Microbacteriaceae</taxon>
        <taxon>Microbacterium</taxon>
    </lineage>
</organism>
<dbReference type="PROSITE" id="PS50893">
    <property type="entry name" value="ABC_TRANSPORTER_2"/>
    <property type="match status" value="2"/>
</dbReference>
<dbReference type="PROSITE" id="PS00211">
    <property type="entry name" value="ABC_TRANSPORTER_1"/>
    <property type="match status" value="2"/>
</dbReference>
<reference evidence="6 7" key="1">
    <citation type="submission" date="2023-02" db="EMBL/GenBank/DDBJ databases">
        <title>Microbacterium betulae sp. nov., isolated from birch wood.</title>
        <authorList>
            <person name="Pasciak M."/>
            <person name="Pawlik K.J."/>
            <person name="Martynowski D."/>
            <person name="Laczmanski L."/>
            <person name="Ciekot J."/>
            <person name="Szponar B."/>
            <person name="Wojcik-Fatla A."/>
            <person name="Mackiewicz B."/>
            <person name="Farian E."/>
            <person name="Cholewa G."/>
            <person name="Cholewa A."/>
            <person name="Dutkiewicz J."/>
        </authorList>
    </citation>
    <scope>NUCLEOTIDE SEQUENCE [LARGE SCALE GENOMIC DNA]</scope>
    <source>
        <strain evidence="6 7">AB</strain>
    </source>
</reference>
<dbReference type="InterPro" id="IPR050319">
    <property type="entry name" value="ABC_transp_ATP-bind"/>
</dbReference>
<dbReference type="NCBIfam" id="NF008453">
    <property type="entry name" value="PRK11308.1"/>
    <property type="match status" value="2"/>
</dbReference>
<dbReference type="Proteomes" id="UP001305498">
    <property type="component" value="Chromosome"/>
</dbReference>
<comment type="similarity">
    <text evidence="1">Belongs to the ABC transporter superfamily.</text>
</comment>
<dbReference type="NCBIfam" id="NF007739">
    <property type="entry name" value="PRK10419.1"/>
    <property type="match status" value="2"/>
</dbReference>
<keyword evidence="4 6" id="KW-0067">ATP-binding</keyword>
<gene>
    <name evidence="6" type="ORF">N8K70_16200</name>
</gene>
<protein>
    <submittedName>
        <fullName evidence="6">ABC transporter ATP-binding protein</fullName>
    </submittedName>
</protein>
<dbReference type="GO" id="GO:0016887">
    <property type="term" value="F:ATP hydrolysis activity"/>
    <property type="evidence" value="ECO:0007669"/>
    <property type="project" value="InterPro"/>
</dbReference>
<evidence type="ECO:0000256" key="4">
    <source>
        <dbReference type="ARBA" id="ARBA00022840"/>
    </source>
</evidence>
<sequence length="545" mass="58560">MTTEAGSSAGLLLEVSGLTIRYGDADAAVDGVGFSVAPGESVAIVGESGSGKSTTALSLIGLLPATATITSGTVLWRSETDLLGLAPRSLRELRGRRIGFIPQDPTVSLDPTQRVGAQVAESLEVHGIARGPAAREQAVGLLAEAGIDEPARRARQYPHQLSGGMRQRVLIAIAWACRPELIIADEPTSALDVTVQRQVLDRLDLLRREQGTALLFVTHDLGVAADRADRIVVMEQGRIVESGTAGQVLGCPRATYTRRLVASIPGRRDPDGARRLRASEGAEPLVIARNLVKEFAATRPDGSRFRFRAVDDVSLEIPRGRTLAIVGESGSGKSTMARLVMGLERATAGDVSFDGLDLGGLSNSRLRAARRRFQLIQQNPYSSLSPQWDVERIVAEPLRSFRVGDRSSRRARVVELLDRVGLPEGFASRRPHQLSGGQRQRVAIARALALSPDLVVCDEPVSALDVSVQAQILSLLRELQQDLGLAYLFISHDLAVVRELADEVAVMRHGQVVESGDAGTVFAEPRHEYTRGLIEAIPGRLAASR</sequence>
<feature type="domain" description="ABC transporter" evidence="5">
    <location>
        <begin position="286"/>
        <end position="534"/>
    </location>
</feature>
<dbReference type="PANTHER" id="PTHR43776:SF7">
    <property type="entry name" value="D,D-DIPEPTIDE TRANSPORT ATP-BINDING PROTEIN DDPF-RELATED"/>
    <property type="match status" value="1"/>
</dbReference>
<dbReference type="KEGG" id="mbet:N8K70_16200"/>
<dbReference type="GO" id="GO:0055085">
    <property type="term" value="P:transmembrane transport"/>
    <property type="evidence" value="ECO:0007669"/>
    <property type="project" value="UniProtKB-ARBA"/>
</dbReference>
<proteinExistence type="inferred from homology"/>
<accession>A0AA97FJ05</accession>
<dbReference type="InterPro" id="IPR017871">
    <property type="entry name" value="ABC_transporter-like_CS"/>
</dbReference>
<dbReference type="EMBL" id="CP118157">
    <property type="protein sequence ID" value="WOF22914.1"/>
    <property type="molecule type" value="Genomic_DNA"/>
</dbReference>
<dbReference type="GO" id="GO:0015833">
    <property type="term" value="P:peptide transport"/>
    <property type="evidence" value="ECO:0007669"/>
    <property type="project" value="InterPro"/>
</dbReference>
<dbReference type="CDD" id="cd03257">
    <property type="entry name" value="ABC_NikE_OppD_transporters"/>
    <property type="match status" value="2"/>
</dbReference>
<dbReference type="AlphaFoldDB" id="A0AA97FJ05"/>
<name>A0AA97FJ05_9MICO</name>
<dbReference type="InterPro" id="IPR003439">
    <property type="entry name" value="ABC_transporter-like_ATP-bd"/>
</dbReference>
<dbReference type="SUPFAM" id="SSF52540">
    <property type="entry name" value="P-loop containing nucleoside triphosphate hydrolases"/>
    <property type="match status" value="2"/>
</dbReference>
<evidence type="ECO:0000256" key="2">
    <source>
        <dbReference type="ARBA" id="ARBA00022448"/>
    </source>
</evidence>
<feature type="domain" description="ABC transporter" evidence="5">
    <location>
        <begin position="13"/>
        <end position="261"/>
    </location>
</feature>
<dbReference type="InterPro" id="IPR013563">
    <property type="entry name" value="Oligopep_ABC_C"/>
</dbReference>
<dbReference type="Pfam" id="PF08352">
    <property type="entry name" value="oligo_HPY"/>
    <property type="match status" value="2"/>
</dbReference>
<keyword evidence="2" id="KW-0813">Transport</keyword>
<dbReference type="PANTHER" id="PTHR43776">
    <property type="entry name" value="TRANSPORT ATP-BINDING PROTEIN"/>
    <property type="match status" value="1"/>
</dbReference>
<dbReference type="SMART" id="SM00382">
    <property type="entry name" value="AAA"/>
    <property type="match status" value="2"/>
</dbReference>